<dbReference type="SUPFAM" id="SSF144232">
    <property type="entry name" value="HIT/MYND zinc finger-like"/>
    <property type="match status" value="1"/>
</dbReference>
<dbReference type="HOGENOM" id="CLU_010273_0_0_1"/>
<name>A0A060SV97_PYCCI</name>
<proteinExistence type="predicted"/>
<organism evidence="7 8">
    <name type="scientific">Pycnoporus cinnabarinus</name>
    <name type="common">Cinnabar-red polypore</name>
    <name type="synonym">Trametes cinnabarina</name>
    <dbReference type="NCBI Taxonomy" id="5643"/>
    <lineage>
        <taxon>Eukaryota</taxon>
        <taxon>Fungi</taxon>
        <taxon>Dikarya</taxon>
        <taxon>Basidiomycota</taxon>
        <taxon>Agaricomycotina</taxon>
        <taxon>Agaricomycetes</taxon>
        <taxon>Polyporales</taxon>
        <taxon>Polyporaceae</taxon>
        <taxon>Trametes</taxon>
    </lineage>
</organism>
<protein>
    <recommendedName>
        <fullName evidence="6">MYND-type domain-containing protein</fullName>
    </recommendedName>
</protein>
<evidence type="ECO:0000313" key="7">
    <source>
        <dbReference type="EMBL" id="CDO78081.1"/>
    </source>
</evidence>
<dbReference type="InterPro" id="IPR002893">
    <property type="entry name" value="Znf_MYND"/>
</dbReference>
<feature type="domain" description="MYND-type" evidence="6">
    <location>
        <begin position="681"/>
        <end position="719"/>
    </location>
</feature>
<evidence type="ECO:0000256" key="3">
    <source>
        <dbReference type="ARBA" id="ARBA00022833"/>
    </source>
</evidence>
<evidence type="ECO:0000259" key="6">
    <source>
        <dbReference type="PROSITE" id="PS50865"/>
    </source>
</evidence>
<reference evidence="7" key="1">
    <citation type="submission" date="2014-01" db="EMBL/GenBank/DDBJ databases">
        <title>The genome of the white-rot fungus Pycnoporus cinnabarinus: a basidiomycete model with a versatile arsenal for lignocellulosic biomass breakdown.</title>
        <authorList>
            <person name="Levasseur A."/>
            <person name="Lomascolo A."/>
            <person name="Ruiz-Duenas F.J."/>
            <person name="Uzan E."/>
            <person name="Piumi F."/>
            <person name="Kues U."/>
            <person name="Ram A.F.J."/>
            <person name="Murat C."/>
            <person name="Haon M."/>
            <person name="Benoit I."/>
            <person name="Arfi Y."/>
            <person name="Chevret D."/>
            <person name="Drula E."/>
            <person name="Kwon M.J."/>
            <person name="Gouret P."/>
            <person name="Lesage-Meessen L."/>
            <person name="Lombard V."/>
            <person name="Mariette J."/>
            <person name="Noirot C."/>
            <person name="Park J."/>
            <person name="Patyshakuliyeva A."/>
            <person name="Wieneger R.A.B."/>
            <person name="Wosten H.A.B."/>
            <person name="Martin F."/>
            <person name="Coutinho P.M."/>
            <person name="de Vries R."/>
            <person name="Martinez A.T."/>
            <person name="Klopp C."/>
            <person name="Pontarotti P."/>
            <person name="Henrissat B."/>
            <person name="Record E."/>
        </authorList>
    </citation>
    <scope>NUCLEOTIDE SEQUENCE [LARGE SCALE GENOMIC DNA]</scope>
    <source>
        <strain evidence="7">BRFM137</strain>
    </source>
</reference>
<keyword evidence="8" id="KW-1185">Reference proteome</keyword>
<dbReference type="InterPro" id="IPR016024">
    <property type="entry name" value="ARM-type_fold"/>
</dbReference>
<evidence type="ECO:0000313" key="8">
    <source>
        <dbReference type="Proteomes" id="UP000029665"/>
    </source>
</evidence>
<dbReference type="PROSITE" id="PS50865">
    <property type="entry name" value="ZF_MYND_2"/>
    <property type="match status" value="1"/>
</dbReference>
<keyword evidence="3" id="KW-0862">Zinc</keyword>
<accession>A0A060SV97</accession>
<dbReference type="Gene3D" id="6.10.140.2220">
    <property type="match status" value="1"/>
</dbReference>
<evidence type="ECO:0000256" key="5">
    <source>
        <dbReference type="SAM" id="MobiDB-lite"/>
    </source>
</evidence>
<dbReference type="EMBL" id="CCBP010000636">
    <property type="protein sequence ID" value="CDO78081.1"/>
    <property type="molecule type" value="Genomic_DNA"/>
</dbReference>
<dbReference type="Proteomes" id="UP000029665">
    <property type="component" value="Unassembled WGS sequence"/>
</dbReference>
<sequence length="725" mass="80835">MATPRTKAPGAILSGEAFVIPDSMFDEIDGARSWSSALTRMCDNLKIPDLTTRHGLKRVHARFNELYKRLDATYSSANRRGNEKAMGSVVGIMAKMCADAILRDKLFQKGLLQKVMPLLDIESTRHIALQALTVVTHHGGLLARQEIARHNGGLTKIMQDHPDDPKIAELVIITVAHATEAVVACEETPDPRLVKAAAIRPTLQATLAALRRPTYSHVMHTHALSLLTVPTQHCPQDCKAVPSLLNFFAAMTRSKNINTRAVAFTAILRLPIAESEYERSHLDPNRLLAIYQRGTPQHLSDILMDYGPESSELYLTIYSTVDYQKAMMQALQDRDMYSLGKKLVDLIQRTEFAIAEGGFQMDGPGGARSFANESIVPGLPFARWTDALPLCAKAMRAKCTPADLDAADIIEMKFYMIRGRLPEAIALGHSALKRNRDLAYAYYIVSMGADVEDGLRAVKKGLKCKKIASFVRFQMLWRAVGHAAQRGLEILRESAEGDMQARAEGTAFLMSAWEDAKTYVLEAPPDSRHMLEVLSWYALLTILIRGHELSEDLRELDPARRKMKTAMEFMNHMGYSITKTQLNLARELILKHYTDGAREWGAFVKHCDDLDARFQEEYVGSPPESADDDLAEWLERIDLVSDDEDHGGTHGHSNAYGSGHHHGRALPQARNEKSNYELYRCSWCGNPSAVLRKCGGCGNTRYCDSGCQKSHWSEHKLDCKGRSSS</sequence>
<dbReference type="OrthoDB" id="341421at2759"/>
<evidence type="ECO:0000256" key="2">
    <source>
        <dbReference type="ARBA" id="ARBA00022771"/>
    </source>
</evidence>
<dbReference type="OMA" id="GIMAKMC"/>
<dbReference type="PROSITE" id="PS01360">
    <property type="entry name" value="ZF_MYND_1"/>
    <property type="match status" value="1"/>
</dbReference>
<dbReference type="GO" id="GO:0008270">
    <property type="term" value="F:zinc ion binding"/>
    <property type="evidence" value="ECO:0007669"/>
    <property type="project" value="UniProtKB-KW"/>
</dbReference>
<dbReference type="Pfam" id="PF01753">
    <property type="entry name" value="zf-MYND"/>
    <property type="match status" value="1"/>
</dbReference>
<evidence type="ECO:0000256" key="4">
    <source>
        <dbReference type="PROSITE-ProRule" id="PRU00134"/>
    </source>
</evidence>
<dbReference type="SUPFAM" id="SSF48371">
    <property type="entry name" value="ARM repeat"/>
    <property type="match status" value="1"/>
</dbReference>
<comment type="caution">
    <text evidence="7">The sequence shown here is derived from an EMBL/GenBank/DDBJ whole genome shotgun (WGS) entry which is preliminary data.</text>
</comment>
<dbReference type="AlphaFoldDB" id="A0A060SV97"/>
<gene>
    <name evidence="7" type="ORF">BN946_scf184702.g2</name>
</gene>
<keyword evidence="2 4" id="KW-0863">Zinc-finger</keyword>
<feature type="region of interest" description="Disordered" evidence="5">
    <location>
        <begin position="642"/>
        <end position="668"/>
    </location>
</feature>
<evidence type="ECO:0000256" key="1">
    <source>
        <dbReference type="ARBA" id="ARBA00022723"/>
    </source>
</evidence>
<keyword evidence="1" id="KW-0479">Metal-binding</keyword>